<dbReference type="RefSeq" id="WP_237873418.1">
    <property type="nucleotide sequence ID" value="NZ_JAKLTR010000009.1"/>
</dbReference>
<keyword evidence="2 5" id="KW-0812">Transmembrane</keyword>
<organism evidence="7 8">
    <name type="scientific">Terrimonas ginsenosidimutans</name>
    <dbReference type="NCBI Taxonomy" id="2908004"/>
    <lineage>
        <taxon>Bacteria</taxon>
        <taxon>Pseudomonadati</taxon>
        <taxon>Bacteroidota</taxon>
        <taxon>Chitinophagia</taxon>
        <taxon>Chitinophagales</taxon>
        <taxon>Chitinophagaceae</taxon>
        <taxon>Terrimonas</taxon>
    </lineage>
</organism>
<feature type="transmembrane region" description="Helical" evidence="5">
    <location>
        <begin position="51"/>
        <end position="69"/>
    </location>
</feature>
<comment type="caution">
    <text evidence="7">The sequence shown here is derived from an EMBL/GenBank/DDBJ whole genome shotgun (WGS) entry which is preliminary data.</text>
</comment>
<gene>
    <name evidence="7" type="ORF">LZZ85_14675</name>
</gene>
<feature type="transmembrane region" description="Helical" evidence="5">
    <location>
        <begin position="12"/>
        <end position="31"/>
    </location>
</feature>
<accession>A0ABS9KTC2</accession>
<dbReference type="InterPro" id="IPR009908">
    <property type="entry name" value="Methylamine_util_MauE"/>
</dbReference>
<dbReference type="Pfam" id="PF07291">
    <property type="entry name" value="MauE"/>
    <property type="match status" value="1"/>
</dbReference>
<evidence type="ECO:0000256" key="1">
    <source>
        <dbReference type="ARBA" id="ARBA00004141"/>
    </source>
</evidence>
<evidence type="ECO:0000313" key="7">
    <source>
        <dbReference type="EMBL" id="MCG2615542.1"/>
    </source>
</evidence>
<evidence type="ECO:0000256" key="5">
    <source>
        <dbReference type="SAM" id="Phobius"/>
    </source>
</evidence>
<feature type="domain" description="Methylamine utilisation protein MauE" evidence="6">
    <location>
        <begin position="8"/>
        <end position="133"/>
    </location>
</feature>
<keyword evidence="3 5" id="KW-1133">Transmembrane helix</keyword>
<reference evidence="7" key="1">
    <citation type="submission" date="2022-01" db="EMBL/GenBank/DDBJ databases">
        <authorList>
            <person name="Jo J.-H."/>
            <person name="Im W.-T."/>
        </authorList>
    </citation>
    <scope>NUCLEOTIDE SEQUENCE</scope>
    <source>
        <strain evidence="7">NA20</strain>
    </source>
</reference>
<name>A0ABS9KTC2_9BACT</name>
<comment type="subcellular location">
    <subcellularLocation>
        <location evidence="1">Membrane</location>
        <topology evidence="1">Multi-pass membrane protein</topology>
    </subcellularLocation>
</comment>
<dbReference type="Proteomes" id="UP001165367">
    <property type="component" value="Unassembled WGS sequence"/>
</dbReference>
<evidence type="ECO:0000256" key="3">
    <source>
        <dbReference type="ARBA" id="ARBA00022989"/>
    </source>
</evidence>
<dbReference type="EMBL" id="JAKLTR010000009">
    <property type="protein sequence ID" value="MCG2615542.1"/>
    <property type="molecule type" value="Genomic_DNA"/>
</dbReference>
<sequence>MKILSRGITVQVIAAILIFIFAYAAISKFFNFEIFQFTLTLAPVVGKYAKVLAIVLSIVNLLPVLLLSIPKTRRAGFLYSFCLLLIYAAYIGYSLLLEKDLPCSCSGIAPWFTWTQHFWINIAAMLMAMTGFLITNNLIAIKAPALAKADNRER</sequence>
<proteinExistence type="predicted"/>
<evidence type="ECO:0000259" key="6">
    <source>
        <dbReference type="Pfam" id="PF07291"/>
    </source>
</evidence>
<protein>
    <recommendedName>
        <fullName evidence="6">Methylamine utilisation protein MauE domain-containing protein</fullName>
    </recommendedName>
</protein>
<keyword evidence="4 5" id="KW-0472">Membrane</keyword>
<evidence type="ECO:0000256" key="2">
    <source>
        <dbReference type="ARBA" id="ARBA00022692"/>
    </source>
</evidence>
<feature type="transmembrane region" description="Helical" evidence="5">
    <location>
        <begin position="76"/>
        <end position="97"/>
    </location>
</feature>
<evidence type="ECO:0000256" key="4">
    <source>
        <dbReference type="ARBA" id="ARBA00023136"/>
    </source>
</evidence>
<keyword evidence="8" id="KW-1185">Reference proteome</keyword>
<evidence type="ECO:0000313" key="8">
    <source>
        <dbReference type="Proteomes" id="UP001165367"/>
    </source>
</evidence>
<feature type="transmembrane region" description="Helical" evidence="5">
    <location>
        <begin position="117"/>
        <end position="139"/>
    </location>
</feature>